<sequence>MVDLAPLLPTGRFMEPVLLAVLTVLCLVNGVLALTWPALRARGRGAATDETLAVSPPRGEPGRGNHWIHVLPWISLPPILMGLVWLVTRLPSGEGMSTGAALAMTLAAGSASALVANRGISWARGRHLREVERVWSDALDLMLLSVRAGMGIDAALSKVAREVDAMSPALAYHLRLTAAELSHTYQRSSVLDGLASRLPLDSIRYFVQALNYAERHGTPLTETLVSLAAEGRDNRLARAEKKAAGLAPRLTLPMIVFFLPQLFLILMFPAISEFLTPK</sequence>
<comment type="caution">
    <text evidence="8">The sequence shown here is derived from an EMBL/GenBank/DDBJ whole genome shotgun (WGS) entry which is preliminary data.</text>
</comment>
<evidence type="ECO:0000259" key="7">
    <source>
        <dbReference type="Pfam" id="PF00482"/>
    </source>
</evidence>
<dbReference type="OrthoDB" id="9810662at2"/>
<protein>
    <submittedName>
        <fullName evidence="8">Type II secretion system (T2SS) protein F</fullName>
    </submittedName>
</protein>
<feature type="transmembrane region" description="Helical" evidence="6">
    <location>
        <begin position="250"/>
        <end position="271"/>
    </location>
</feature>
<evidence type="ECO:0000313" key="9">
    <source>
        <dbReference type="Proteomes" id="UP000295050"/>
    </source>
</evidence>
<reference evidence="8 9" key="1">
    <citation type="submission" date="2019-03" db="EMBL/GenBank/DDBJ databases">
        <title>Genomic Encyclopedia of Type Strains, Phase IV (KMG-IV): sequencing the most valuable type-strain genomes for metagenomic binning, comparative biology and taxonomic classification.</title>
        <authorList>
            <person name="Goeker M."/>
        </authorList>
    </citation>
    <scope>NUCLEOTIDE SEQUENCE [LARGE SCALE GENOMIC DNA]</scope>
    <source>
        <strain evidence="8 9">DSM 24766</strain>
    </source>
</reference>
<accession>A0A4R2RF44</accession>
<feature type="transmembrane region" description="Helical" evidence="6">
    <location>
        <begin position="17"/>
        <end position="39"/>
    </location>
</feature>
<dbReference type="GO" id="GO:0005886">
    <property type="term" value="C:plasma membrane"/>
    <property type="evidence" value="ECO:0007669"/>
    <property type="project" value="UniProtKB-SubCell"/>
</dbReference>
<dbReference type="InterPro" id="IPR018076">
    <property type="entry name" value="T2SS_GspF_dom"/>
</dbReference>
<dbReference type="Proteomes" id="UP000295050">
    <property type="component" value="Unassembled WGS sequence"/>
</dbReference>
<dbReference type="PANTHER" id="PTHR35007">
    <property type="entry name" value="INTEGRAL MEMBRANE PROTEIN-RELATED"/>
    <property type="match status" value="1"/>
</dbReference>
<dbReference type="EMBL" id="SLXU01000007">
    <property type="protein sequence ID" value="TCP60909.1"/>
    <property type="molecule type" value="Genomic_DNA"/>
</dbReference>
<evidence type="ECO:0000256" key="4">
    <source>
        <dbReference type="ARBA" id="ARBA00022989"/>
    </source>
</evidence>
<feature type="transmembrane region" description="Helical" evidence="6">
    <location>
        <begin position="99"/>
        <end position="120"/>
    </location>
</feature>
<proteinExistence type="predicted"/>
<evidence type="ECO:0000256" key="6">
    <source>
        <dbReference type="SAM" id="Phobius"/>
    </source>
</evidence>
<evidence type="ECO:0000256" key="5">
    <source>
        <dbReference type="ARBA" id="ARBA00023136"/>
    </source>
</evidence>
<keyword evidence="5 6" id="KW-0472">Membrane</keyword>
<gene>
    <name evidence="8" type="ORF">EV663_10784</name>
</gene>
<keyword evidence="4 6" id="KW-1133">Transmembrane helix</keyword>
<evidence type="ECO:0000256" key="2">
    <source>
        <dbReference type="ARBA" id="ARBA00022475"/>
    </source>
</evidence>
<keyword evidence="3 6" id="KW-0812">Transmembrane</keyword>
<evidence type="ECO:0000256" key="3">
    <source>
        <dbReference type="ARBA" id="ARBA00022692"/>
    </source>
</evidence>
<dbReference type="AlphaFoldDB" id="A0A4R2RF44"/>
<feature type="transmembrane region" description="Helical" evidence="6">
    <location>
        <begin position="67"/>
        <end position="87"/>
    </location>
</feature>
<comment type="subcellular location">
    <subcellularLocation>
        <location evidence="1">Cell membrane</location>
        <topology evidence="1">Multi-pass membrane protein</topology>
    </subcellularLocation>
</comment>
<dbReference type="Pfam" id="PF00482">
    <property type="entry name" value="T2SSF"/>
    <property type="match status" value="1"/>
</dbReference>
<evidence type="ECO:0000256" key="1">
    <source>
        <dbReference type="ARBA" id="ARBA00004651"/>
    </source>
</evidence>
<keyword evidence="2" id="KW-1003">Cell membrane</keyword>
<evidence type="ECO:0000313" key="8">
    <source>
        <dbReference type="EMBL" id="TCP60909.1"/>
    </source>
</evidence>
<feature type="domain" description="Type II secretion system protein GspF" evidence="7">
    <location>
        <begin position="139"/>
        <end position="267"/>
    </location>
</feature>
<organism evidence="8 9">
    <name type="scientific">Rhodovulum bhavnagarense</name>
    <dbReference type="NCBI Taxonomy" id="992286"/>
    <lineage>
        <taxon>Bacteria</taxon>
        <taxon>Pseudomonadati</taxon>
        <taxon>Pseudomonadota</taxon>
        <taxon>Alphaproteobacteria</taxon>
        <taxon>Rhodobacterales</taxon>
        <taxon>Paracoccaceae</taxon>
        <taxon>Rhodovulum</taxon>
    </lineage>
</organism>
<dbReference type="PANTHER" id="PTHR35007:SF2">
    <property type="entry name" value="PILUS ASSEMBLE PROTEIN"/>
    <property type="match status" value="1"/>
</dbReference>
<name>A0A4R2RF44_9RHOB</name>
<keyword evidence="9" id="KW-1185">Reference proteome</keyword>